<dbReference type="PANTHER" id="PTHR43312:SF1">
    <property type="entry name" value="NADP-DEPENDENT OXIDOREDUCTASE DOMAIN-CONTAINING PROTEIN"/>
    <property type="match status" value="1"/>
</dbReference>
<dbReference type="EMBL" id="CADCVH010000044">
    <property type="protein sequence ID" value="CAA9454360.1"/>
    <property type="molecule type" value="Genomic_DNA"/>
</dbReference>
<sequence>MNYRKLGRTGLEVSEIGYGAWGIAGDAWLGAKDEQSLEALNRAVDLGLNFIDTALAYGGGHSERLVGKVVAERDEAIHVATKVPPKNREWPAPAGLHPDEAFPGDYVRECTEESLRNLGVEALDVQQFHVWQDEWLGEGGWQEAVEDLKREGKIRHFGVSINDHQPANAVRLIETGLVDTVQVIYNVFDQSPEDGLLPACQEHGVGVIVRVPFDEGALTGNVTPETTFDEGDFRNHYFRGDRKHEVQERVRAIISELGASEDEIAEIALRYILSHPAVSTVIPGMRSVRNVERNMRVGDGKGLPEDQVRLLKNHRWVRNFYA</sequence>
<reference evidence="2" key="1">
    <citation type="submission" date="2020-02" db="EMBL/GenBank/DDBJ databases">
        <authorList>
            <person name="Meier V. D."/>
        </authorList>
    </citation>
    <scope>NUCLEOTIDE SEQUENCE</scope>
    <source>
        <strain evidence="2">AVDCRST_MAG02</strain>
    </source>
</reference>
<feature type="domain" description="NADP-dependent oxidoreductase" evidence="1">
    <location>
        <begin position="15"/>
        <end position="313"/>
    </location>
</feature>
<dbReference type="Gene3D" id="3.20.20.100">
    <property type="entry name" value="NADP-dependent oxidoreductase domain"/>
    <property type="match status" value="1"/>
</dbReference>
<name>A0A6J4QY88_9ACTN</name>
<dbReference type="Pfam" id="PF00248">
    <property type="entry name" value="Aldo_ket_red"/>
    <property type="match status" value="1"/>
</dbReference>
<proteinExistence type="predicted"/>
<accession>A0A6J4QY88</accession>
<organism evidence="2">
    <name type="scientific">uncultured Rubrobacteraceae bacterium</name>
    <dbReference type="NCBI Taxonomy" id="349277"/>
    <lineage>
        <taxon>Bacteria</taxon>
        <taxon>Bacillati</taxon>
        <taxon>Actinomycetota</taxon>
        <taxon>Rubrobacteria</taxon>
        <taxon>Rubrobacterales</taxon>
        <taxon>Rubrobacteraceae</taxon>
        <taxon>environmental samples</taxon>
    </lineage>
</organism>
<dbReference type="PANTHER" id="PTHR43312">
    <property type="entry name" value="D-THREO-ALDOSE 1-DEHYDROGENASE"/>
    <property type="match status" value="1"/>
</dbReference>
<dbReference type="InterPro" id="IPR053135">
    <property type="entry name" value="AKR2_Oxidoreductase"/>
</dbReference>
<evidence type="ECO:0000313" key="2">
    <source>
        <dbReference type="EMBL" id="CAA9454360.1"/>
    </source>
</evidence>
<protein>
    <submittedName>
        <fullName evidence="2">Oxidoreductase</fullName>
    </submittedName>
</protein>
<dbReference type="SUPFAM" id="SSF51430">
    <property type="entry name" value="NAD(P)-linked oxidoreductase"/>
    <property type="match status" value="1"/>
</dbReference>
<evidence type="ECO:0000259" key="1">
    <source>
        <dbReference type="Pfam" id="PF00248"/>
    </source>
</evidence>
<dbReference type="InterPro" id="IPR036812">
    <property type="entry name" value="NAD(P)_OxRdtase_dom_sf"/>
</dbReference>
<dbReference type="InterPro" id="IPR023210">
    <property type="entry name" value="NADP_OxRdtase_dom"/>
</dbReference>
<dbReference type="CDD" id="cd19086">
    <property type="entry name" value="AKR_AKR11C1"/>
    <property type="match status" value="1"/>
</dbReference>
<dbReference type="AlphaFoldDB" id="A0A6J4QY88"/>
<gene>
    <name evidence="2" type="ORF">AVDCRST_MAG02-1353</name>
</gene>